<proteinExistence type="predicted"/>
<reference evidence="2" key="1">
    <citation type="submission" date="2021-01" db="EMBL/GenBank/DDBJ databases">
        <authorList>
            <consortium name="Genoscope - CEA"/>
            <person name="William W."/>
        </authorList>
    </citation>
    <scope>NUCLEOTIDE SEQUENCE</scope>
</reference>
<sequence>MLSLPKSHDTEEVGFDLDPRKVCSQIGLCGFDGSHSVSMGIKSVVEDGVSGLLNEAMWSACEMSSVWMQSELSQNQTQERILAYAAEACEDGIKVSLSYYDMRT</sequence>
<dbReference type="EMBL" id="HG994359">
    <property type="protein sequence ID" value="CAF2093276.1"/>
    <property type="molecule type" value="Genomic_DNA"/>
</dbReference>
<dbReference type="GO" id="GO:0006629">
    <property type="term" value="P:lipid metabolic process"/>
    <property type="evidence" value="ECO:0007669"/>
    <property type="project" value="InterPro"/>
</dbReference>
<feature type="domain" description="Saposin-like type B region 1" evidence="1">
    <location>
        <begin position="60"/>
        <end position="90"/>
    </location>
</feature>
<dbReference type="InterPro" id="IPR011001">
    <property type="entry name" value="Saposin-like"/>
</dbReference>
<name>A0A816T8K6_BRANA</name>
<dbReference type="InterPro" id="IPR007856">
    <property type="entry name" value="SapB_1"/>
</dbReference>
<organism evidence="2">
    <name type="scientific">Brassica napus</name>
    <name type="common">Rape</name>
    <dbReference type="NCBI Taxonomy" id="3708"/>
    <lineage>
        <taxon>Eukaryota</taxon>
        <taxon>Viridiplantae</taxon>
        <taxon>Streptophyta</taxon>
        <taxon>Embryophyta</taxon>
        <taxon>Tracheophyta</taxon>
        <taxon>Spermatophyta</taxon>
        <taxon>Magnoliopsida</taxon>
        <taxon>eudicotyledons</taxon>
        <taxon>Gunneridae</taxon>
        <taxon>Pentapetalae</taxon>
        <taxon>rosids</taxon>
        <taxon>malvids</taxon>
        <taxon>Brassicales</taxon>
        <taxon>Brassicaceae</taxon>
        <taxon>Brassiceae</taxon>
        <taxon>Brassica</taxon>
    </lineage>
</organism>
<dbReference type="Pfam" id="PF05184">
    <property type="entry name" value="SapB_1"/>
    <property type="match status" value="1"/>
</dbReference>
<dbReference type="Proteomes" id="UP001295469">
    <property type="component" value="Chromosome A05"/>
</dbReference>
<dbReference type="SUPFAM" id="SSF47862">
    <property type="entry name" value="Saposin"/>
    <property type="match status" value="1"/>
</dbReference>
<evidence type="ECO:0000313" key="2">
    <source>
        <dbReference type="EMBL" id="CAF2093276.1"/>
    </source>
</evidence>
<protein>
    <submittedName>
        <fullName evidence="2">(rape) hypothetical protein</fullName>
    </submittedName>
</protein>
<accession>A0A816T8K6</accession>
<evidence type="ECO:0000259" key="1">
    <source>
        <dbReference type="Pfam" id="PF05184"/>
    </source>
</evidence>
<gene>
    <name evidence="2" type="ORF">DARMORV10_A05P00760.1</name>
</gene>
<dbReference type="Gene3D" id="1.10.225.10">
    <property type="entry name" value="Saposin-like"/>
    <property type="match status" value="1"/>
</dbReference>
<dbReference type="AlphaFoldDB" id="A0A816T8K6"/>